<evidence type="ECO:0000256" key="2">
    <source>
        <dbReference type="ARBA" id="ARBA00008639"/>
    </source>
</evidence>
<comment type="caution">
    <text evidence="5">The sequence shown here is derived from an EMBL/GenBank/DDBJ whole genome shotgun (WGS) entry which is preliminary data.</text>
</comment>
<dbReference type="GO" id="GO:0019148">
    <property type="term" value="F:D-cysteine desulfhydrase activity"/>
    <property type="evidence" value="ECO:0007669"/>
    <property type="project" value="TreeGrafter"/>
</dbReference>
<dbReference type="Gene3D" id="3.40.50.1100">
    <property type="match status" value="1"/>
</dbReference>
<dbReference type="PANTHER" id="PTHR43780">
    <property type="entry name" value="1-AMINOCYCLOPROPANE-1-CARBOXYLATE DEAMINASE-RELATED"/>
    <property type="match status" value="1"/>
</dbReference>
<dbReference type="InterPro" id="IPR036052">
    <property type="entry name" value="TrpB-like_PALP_sf"/>
</dbReference>
<comment type="similarity">
    <text evidence="2">Belongs to the ACC deaminase/D-cysteine desulfhydrase family.</text>
</comment>
<sequence length="143" mass="15589">MLVAARYLGIRAKIIGISPMRKIGKSWRCSNVREEIARIAKKLIDKLGIDLSVSVSDVINTTDYVGEGYGKVTKECLDAIKLVARKEGIILDPVYTGKAMAGLIDKIKNKQINEGANIVFMHTGGFPLIFAYSDDLGGTVDVM</sequence>
<comment type="cofactor">
    <cofactor evidence="1">
        <name>pyridoxal 5'-phosphate</name>
        <dbReference type="ChEBI" id="CHEBI:597326"/>
    </cofactor>
</comment>
<reference evidence="5 6" key="1">
    <citation type="submission" date="2018-06" db="EMBL/GenBank/DDBJ databases">
        <title>Extensive metabolic versatility and redundancy in microbially diverse, dynamic hydrothermal sediments.</title>
        <authorList>
            <person name="Dombrowski N."/>
            <person name="Teske A."/>
            <person name="Baker B.J."/>
        </authorList>
    </citation>
    <scope>NUCLEOTIDE SEQUENCE [LARGE SCALE GENOMIC DNA]</scope>
    <source>
        <strain evidence="5">B47_G16</strain>
    </source>
</reference>
<dbReference type="AlphaFoldDB" id="A0A497E1S3"/>
<name>A0A497E1S3_UNCAE</name>
<protein>
    <recommendedName>
        <fullName evidence="4">Tryptophan synthase beta chain-like PALP domain-containing protein</fullName>
    </recommendedName>
</protein>
<dbReference type="Proteomes" id="UP000279422">
    <property type="component" value="Unassembled WGS sequence"/>
</dbReference>
<dbReference type="SUPFAM" id="SSF53686">
    <property type="entry name" value="Tryptophan synthase beta subunit-like PLP-dependent enzymes"/>
    <property type="match status" value="1"/>
</dbReference>
<dbReference type="EMBL" id="QMPZ01000210">
    <property type="protein sequence ID" value="RLE06943.1"/>
    <property type="molecule type" value="Genomic_DNA"/>
</dbReference>
<organism evidence="5 6">
    <name type="scientific">Aerophobetes bacterium</name>
    <dbReference type="NCBI Taxonomy" id="2030807"/>
    <lineage>
        <taxon>Bacteria</taxon>
        <taxon>Candidatus Aerophobota</taxon>
    </lineage>
</organism>
<dbReference type="InterPro" id="IPR001926">
    <property type="entry name" value="TrpB-like_PALP"/>
</dbReference>
<proteinExistence type="inferred from homology"/>
<evidence type="ECO:0000256" key="1">
    <source>
        <dbReference type="ARBA" id="ARBA00001933"/>
    </source>
</evidence>
<keyword evidence="3" id="KW-0663">Pyridoxal phosphate</keyword>
<evidence type="ECO:0000256" key="3">
    <source>
        <dbReference type="ARBA" id="ARBA00022898"/>
    </source>
</evidence>
<accession>A0A497E1S3</accession>
<dbReference type="Pfam" id="PF00291">
    <property type="entry name" value="PALP"/>
    <property type="match status" value="1"/>
</dbReference>
<evidence type="ECO:0000313" key="6">
    <source>
        <dbReference type="Proteomes" id="UP000279422"/>
    </source>
</evidence>
<evidence type="ECO:0000259" key="4">
    <source>
        <dbReference type="Pfam" id="PF00291"/>
    </source>
</evidence>
<dbReference type="PANTHER" id="PTHR43780:SF2">
    <property type="entry name" value="1-AMINOCYCLOPROPANE-1-CARBOXYLATE DEAMINASE-RELATED"/>
    <property type="match status" value="1"/>
</dbReference>
<evidence type="ECO:0000313" key="5">
    <source>
        <dbReference type="EMBL" id="RLE06943.1"/>
    </source>
</evidence>
<feature type="domain" description="Tryptophan synthase beta chain-like PALP" evidence="4">
    <location>
        <begin position="8"/>
        <end position="124"/>
    </location>
</feature>
<dbReference type="InterPro" id="IPR027278">
    <property type="entry name" value="ACCD_DCysDesulf"/>
</dbReference>
<gene>
    <name evidence="5" type="ORF">DRJ00_08945</name>
</gene>